<proteinExistence type="predicted"/>
<dbReference type="RefSeq" id="WP_076432432.1">
    <property type="nucleotide sequence ID" value="NZ_FTNO01000006.1"/>
</dbReference>
<evidence type="ECO:0000313" key="1">
    <source>
        <dbReference type="EMBL" id="SIR87813.1"/>
    </source>
</evidence>
<reference evidence="2" key="1">
    <citation type="submission" date="2017-01" db="EMBL/GenBank/DDBJ databases">
        <authorList>
            <person name="Varghese N."/>
            <person name="Submissions S."/>
        </authorList>
    </citation>
    <scope>NUCLEOTIDE SEQUENCE [LARGE SCALE GENOMIC DNA]</scope>
    <source>
        <strain evidence="2">CGMCC 1.7737</strain>
    </source>
</reference>
<protein>
    <submittedName>
        <fullName evidence="1">Uncharacterized protein</fullName>
    </submittedName>
</protein>
<dbReference type="OrthoDB" id="383135at2157"/>
<name>A0A1N7EI20_9EURY</name>
<dbReference type="Proteomes" id="UP000186914">
    <property type="component" value="Unassembled WGS sequence"/>
</dbReference>
<keyword evidence="2" id="KW-1185">Reference proteome</keyword>
<dbReference type="EMBL" id="FTNO01000006">
    <property type="protein sequence ID" value="SIR87813.1"/>
    <property type="molecule type" value="Genomic_DNA"/>
</dbReference>
<evidence type="ECO:0000313" key="2">
    <source>
        <dbReference type="Proteomes" id="UP000186914"/>
    </source>
</evidence>
<organism evidence="1 2">
    <name type="scientific">Haladaptatus litoreus</name>
    <dbReference type="NCBI Taxonomy" id="553468"/>
    <lineage>
        <taxon>Archaea</taxon>
        <taxon>Methanobacteriati</taxon>
        <taxon>Methanobacteriota</taxon>
        <taxon>Stenosarchaea group</taxon>
        <taxon>Halobacteria</taxon>
        <taxon>Halobacteriales</taxon>
        <taxon>Haladaptataceae</taxon>
        <taxon>Haladaptatus</taxon>
    </lineage>
</organism>
<sequence>MSRRVVASLLVIALLSGVVIAEAEQNYASVTSRDETSAGIADTHIENGAIVVNLRVNSSMNEPLRIQYVHLTVAHPGYNDSASTPFKGQRSLLPGENDLAVHIPARQVSGNLSAGDAATVYGEIVVSVYNGYEFDIPIEKTEVTL</sequence>
<gene>
    <name evidence="1" type="ORF">SAMN05421858_4276</name>
</gene>
<dbReference type="AlphaFoldDB" id="A0A1N7EI20"/>
<accession>A0A1N7EI20</accession>